<comment type="caution">
    <text evidence="1">The sequence shown here is derived from an EMBL/GenBank/DDBJ whole genome shotgun (WGS) entry which is preliminary data.</text>
</comment>
<name>A0ABU5RWX3_9CYAN</name>
<proteinExistence type="predicted"/>
<gene>
    <name evidence="1" type="ORF">VB738_13520</name>
</gene>
<dbReference type="Proteomes" id="UP001304461">
    <property type="component" value="Unassembled WGS sequence"/>
</dbReference>
<protein>
    <submittedName>
        <fullName evidence="1">Uncharacterized protein</fullName>
    </submittedName>
</protein>
<dbReference type="EMBL" id="JAYGHX010000009">
    <property type="protein sequence ID" value="MEA5392276.1"/>
    <property type="molecule type" value="Genomic_DNA"/>
</dbReference>
<evidence type="ECO:0000313" key="1">
    <source>
        <dbReference type="EMBL" id="MEA5392276.1"/>
    </source>
</evidence>
<accession>A0ABU5RWX3</accession>
<dbReference type="RefSeq" id="WP_323306233.1">
    <property type="nucleotide sequence ID" value="NZ_JAYGHX010000009.1"/>
</dbReference>
<organism evidence="1 2">
    <name type="scientific">Cyanobium gracile UHCC 0139</name>
    <dbReference type="NCBI Taxonomy" id="3110308"/>
    <lineage>
        <taxon>Bacteria</taxon>
        <taxon>Bacillati</taxon>
        <taxon>Cyanobacteriota</taxon>
        <taxon>Cyanophyceae</taxon>
        <taxon>Synechococcales</taxon>
        <taxon>Prochlorococcaceae</taxon>
        <taxon>Cyanobium</taxon>
    </lineage>
</organism>
<evidence type="ECO:0000313" key="2">
    <source>
        <dbReference type="Proteomes" id="UP001304461"/>
    </source>
</evidence>
<sequence>MGCADLVRGAATGGGAAGGAELSWAFGRSRDALAQLQELHRHLRSHRQIRAAEQLRQQVGRFWPSIAPPVVRTLHHVACSGGTLISRYLAALPDVVLLSELNPANRYGADAGVAGLWALRLAAAKPW</sequence>
<reference evidence="1 2" key="1">
    <citation type="submission" date="2023-12" db="EMBL/GenBank/DDBJ databases">
        <title>Baltic Sea Cyanobacteria.</title>
        <authorList>
            <person name="Delbaje E."/>
            <person name="Fewer D.P."/>
            <person name="Shishido T.K."/>
        </authorList>
    </citation>
    <scope>NUCLEOTIDE SEQUENCE [LARGE SCALE GENOMIC DNA]</scope>
    <source>
        <strain evidence="1 2">UHCC 0139</strain>
    </source>
</reference>
<keyword evidence="2" id="KW-1185">Reference proteome</keyword>